<protein>
    <submittedName>
        <fullName evidence="1">Uncharacterized protein</fullName>
    </submittedName>
</protein>
<keyword evidence="2" id="KW-1185">Reference proteome</keyword>
<evidence type="ECO:0000313" key="2">
    <source>
        <dbReference type="Proteomes" id="UP001153332"/>
    </source>
</evidence>
<evidence type="ECO:0000313" key="1">
    <source>
        <dbReference type="EMBL" id="KAJ8130473.1"/>
    </source>
</evidence>
<reference evidence="1" key="1">
    <citation type="submission" date="2022-12" db="EMBL/GenBank/DDBJ databases">
        <title>Genome Sequence of Lasiodiplodia mahajangana.</title>
        <authorList>
            <person name="Buettner E."/>
        </authorList>
    </citation>
    <scope>NUCLEOTIDE SEQUENCE</scope>
    <source>
        <strain evidence="1">VT137</strain>
    </source>
</reference>
<sequence>MVAATSVEKPWLVQKYGGTSLGKLMGTICGSIIPDYAENYRLVVVCSALSGTLKAKGTTSLLLECIALSELGPDAQEQLVNLIHLIRDNHLAILDSIFETQKQSAFEAYDATKTSIVKECEALKKFLLAAQVSCQRLERMQRGTDISVDSGGALSAFERSCDFFGREVSMPNYGGVFSKQGFFGIMPNSLIQTVGRGYSDLCAAMCAVAVGAAELQIWKEVDGIFTADPRKIPSAQLLPSVTADEATELTYYGSEVIHPLTMDQIREANICLRLKNVFKPHNEGTLIDPKSASPTLEIGQVKKVISPPGVLLKNDFSVGRFERRRPTAVTVKDDILLINVVCNRNTKSGGLLIQVFERLERNNISVDLVATSERHVSLAVYSPGSSSVVLRFKEELESLGQVAIAKNMSIVTIVGHKMRSQIGVASTDETLSALAAANVNIHLISQGASEISISLVVNADDATAALNAIHRDVLKIPTIEESRFRRIRTMSTKRVALVVGASRGIGRQVAIDLASAQDGYCVVVAAKSTSDAQNTAPFPPDPNSPQSTISTVEREIREAGGEATAIAVDVRDFESVQRCVDKTVEIYGRLDVLVYNSGAIWWASVEDTPMKRFQLMQRVNPEGLYGTVQASLPHLKRHGGGRIIVVSPPIYSRFFRGKTAYAVGKVGMSVLTKGLAMDFQRQGLNNMAITSIWPAVAIESGATRKMTEKSPKEAGNLRKATIFSDTILAMLRAPASKVNGRLELDEDYLRSDAGVTDFSKYSVVPGTSPRRIMPAQLPDLTVKEQDDEGTRMNSAEGRAKLGVVSPGPAQSHPIAEVDRGADRRIALLKIYKDLPTTLLTLPSDRKAIGDKSVTKLGQGKAFKEKWISKGKDGKLVASIDSIRDVTREQLETIQTTHACSDAKVLADLKKRKLVRIQKEINFSIEKGPKFALEIVQEETDLTDSMLANGSWKTATFKPYNFNALGADQHTGALHPLMKVRAEFRQIFFELGFEEMATNRFVESGFWNFDALMVPQQHPARDMQDTFFISDPMEADKPHAEDGNDEKDYNAYWENVRAVHEKGRFGSIGYRYNWQQKESLRLVLRTHTTAVSAAMLHKLASRRGPDGRPPPARYFSIDRVFRNESVDATHLAEFHQCEGVMADYNLTLGGLMDFMTLFFGKMGIEDLRFKPAYNPYTEPSMEIFSFHKGLNKLVEIGNSGMFRPEMLESMGLPKDMKVYGWGLSLERPTMISKTIPVSIFAATISMLGLQYAQPGGIVLLAP</sequence>
<proteinExistence type="predicted"/>
<accession>A0ACC2JSL1</accession>
<dbReference type="Proteomes" id="UP001153332">
    <property type="component" value="Unassembled WGS sequence"/>
</dbReference>
<organism evidence="1 2">
    <name type="scientific">Lasiodiplodia mahajangana</name>
    <dbReference type="NCBI Taxonomy" id="1108764"/>
    <lineage>
        <taxon>Eukaryota</taxon>
        <taxon>Fungi</taxon>
        <taxon>Dikarya</taxon>
        <taxon>Ascomycota</taxon>
        <taxon>Pezizomycotina</taxon>
        <taxon>Dothideomycetes</taxon>
        <taxon>Dothideomycetes incertae sedis</taxon>
        <taxon>Botryosphaeriales</taxon>
        <taxon>Botryosphaeriaceae</taxon>
        <taxon>Lasiodiplodia</taxon>
    </lineage>
</organism>
<dbReference type="EMBL" id="JAPUUL010000491">
    <property type="protein sequence ID" value="KAJ8130473.1"/>
    <property type="molecule type" value="Genomic_DNA"/>
</dbReference>
<gene>
    <name evidence="1" type="ORF">O1611_g3157</name>
</gene>
<comment type="caution">
    <text evidence="1">The sequence shown here is derived from an EMBL/GenBank/DDBJ whole genome shotgun (WGS) entry which is preliminary data.</text>
</comment>
<name>A0ACC2JSL1_9PEZI</name>